<dbReference type="Proteomes" id="UP000440367">
    <property type="component" value="Unassembled WGS sequence"/>
</dbReference>
<dbReference type="EMBL" id="QXGE01003753">
    <property type="protein sequence ID" value="KAE9273494.1"/>
    <property type="molecule type" value="Genomic_DNA"/>
</dbReference>
<accession>A0A6A4A2P9</accession>
<dbReference type="Proteomes" id="UP000429523">
    <property type="component" value="Unassembled WGS sequence"/>
</dbReference>
<proteinExistence type="predicted"/>
<evidence type="ECO:0000313" key="4">
    <source>
        <dbReference type="EMBL" id="KAE9248224.1"/>
    </source>
</evidence>
<evidence type="ECO:0000313" key="1">
    <source>
        <dbReference type="EMBL" id="KAE8944507.1"/>
    </source>
</evidence>
<dbReference type="Proteomes" id="UP000437068">
    <property type="component" value="Unassembled WGS sequence"/>
</dbReference>
<dbReference type="EMBL" id="QXFZ01000149">
    <property type="protein sequence ID" value="KAE9130124.1"/>
    <property type="molecule type" value="Genomic_DNA"/>
</dbReference>
<evidence type="ECO:0000313" key="3">
    <source>
        <dbReference type="EMBL" id="KAE9145412.1"/>
    </source>
</evidence>
<comment type="caution">
    <text evidence="4">The sequence shown here is derived from an EMBL/GenBank/DDBJ whole genome shotgun (WGS) entry which is preliminary data.</text>
</comment>
<evidence type="ECO:0000313" key="10">
    <source>
        <dbReference type="Proteomes" id="UP000441208"/>
    </source>
</evidence>
<evidence type="ECO:0000313" key="5">
    <source>
        <dbReference type="EMBL" id="KAE9273494.1"/>
    </source>
</evidence>
<dbReference type="Proteomes" id="UP000440732">
    <property type="component" value="Unassembled WGS sequence"/>
</dbReference>
<organism evidence="4 8">
    <name type="scientific">Phytophthora fragariae</name>
    <dbReference type="NCBI Taxonomy" id="53985"/>
    <lineage>
        <taxon>Eukaryota</taxon>
        <taxon>Sar</taxon>
        <taxon>Stramenopiles</taxon>
        <taxon>Oomycota</taxon>
        <taxon>Peronosporomycetes</taxon>
        <taxon>Peronosporales</taxon>
        <taxon>Peronosporaceae</taxon>
        <taxon>Phytophthora</taxon>
    </lineage>
</organism>
<dbReference type="EMBL" id="QXGA01000472">
    <property type="protein sequence ID" value="KAE9145412.1"/>
    <property type="molecule type" value="Genomic_DNA"/>
</dbReference>
<protein>
    <submittedName>
        <fullName evidence="4">Uncharacterized protein</fullName>
    </submittedName>
</protein>
<evidence type="ECO:0000313" key="8">
    <source>
        <dbReference type="Proteomes" id="UP000440367"/>
    </source>
</evidence>
<dbReference type="EMBL" id="QXGF01000200">
    <property type="protein sequence ID" value="KAE8944507.1"/>
    <property type="molecule type" value="Genomic_DNA"/>
</dbReference>
<evidence type="ECO:0000313" key="6">
    <source>
        <dbReference type="Proteomes" id="UP000429523"/>
    </source>
</evidence>
<dbReference type="EMBL" id="QXGD01000198">
    <property type="protein sequence ID" value="KAE9248224.1"/>
    <property type="molecule type" value="Genomic_DNA"/>
</dbReference>
<evidence type="ECO:0000313" key="9">
    <source>
        <dbReference type="Proteomes" id="UP000440732"/>
    </source>
</evidence>
<dbReference type="Proteomes" id="UP000441208">
    <property type="component" value="Unassembled WGS sequence"/>
</dbReference>
<evidence type="ECO:0000313" key="7">
    <source>
        <dbReference type="Proteomes" id="UP000437068"/>
    </source>
</evidence>
<gene>
    <name evidence="5" type="ORF">PF001_g27481</name>
    <name evidence="4" type="ORF">PF002_g5894</name>
    <name evidence="3" type="ORF">PF006_g9717</name>
    <name evidence="2" type="ORF">PF007_g4642</name>
    <name evidence="1" type="ORF">PF009_g5812</name>
</gene>
<dbReference type="AlphaFoldDB" id="A0A6A4A2P9"/>
<name>A0A6A4A2P9_9STRA</name>
<evidence type="ECO:0000313" key="2">
    <source>
        <dbReference type="EMBL" id="KAE9130124.1"/>
    </source>
</evidence>
<sequence>MLCLTRYQLFSPFLLCFLPASSVKCSLLLQRLLRHRYHMAFIGFQLVSMPREIIKIPFC</sequence>
<reference evidence="6 7" key="1">
    <citation type="submission" date="2018-08" db="EMBL/GenBank/DDBJ databases">
        <title>Genomic investigation of the strawberry pathogen Phytophthora fragariae indicates pathogenicity is determined by transcriptional variation in three key races.</title>
        <authorList>
            <person name="Adams T.M."/>
            <person name="Armitage A.D."/>
            <person name="Sobczyk M.K."/>
            <person name="Bates H.J."/>
            <person name="Dunwell J.M."/>
            <person name="Nellist C.F."/>
            <person name="Harrison R.J."/>
        </authorList>
    </citation>
    <scope>NUCLEOTIDE SEQUENCE [LARGE SCALE GENOMIC DNA]</scope>
    <source>
        <strain evidence="5 7">A4</strain>
        <strain evidence="4 8">BC-1</strain>
        <strain evidence="3 9">NOV-5</strain>
        <strain evidence="2 10">NOV-71</strain>
        <strain evidence="1 6">NOV-9</strain>
    </source>
</reference>